<proteinExistence type="predicted"/>
<sequence length="49" mass="5160">MRSVNGELIAQRQVALLGFLRARGGGNLQAKEACAGQSKFSASHGWAIC</sequence>
<gene>
    <name evidence="1" type="ORF">SLEP1_g45338</name>
</gene>
<evidence type="ECO:0000313" key="1">
    <source>
        <dbReference type="EMBL" id="GKV37295.1"/>
    </source>
</evidence>
<organism evidence="1 2">
    <name type="scientific">Rubroshorea leprosula</name>
    <dbReference type="NCBI Taxonomy" id="152421"/>
    <lineage>
        <taxon>Eukaryota</taxon>
        <taxon>Viridiplantae</taxon>
        <taxon>Streptophyta</taxon>
        <taxon>Embryophyta</taxon>
        <taxon>Tracheophyta</taxon>
        <taxon>Spermatophyta</taxon>
        <taxon>Magnoliopsida</taxon>
        <taxon>eudicotyledons</taxon>
        <taxon>Gunneridae</taxon>
        <taxon>Pentapetalae</taxon>
        <taxon>rosids</taxon>
        <taxon>malvids</taxon>
        <taxon>Malvales</taxon>
        <taxon>Dipterocarpaceae</taxon>
        <taxon>Rubroshorea</taxon>
    </lineage>
</organism>
<protein>
    <submittedName>
        <fullName evidence="1">Uncharacterized protein</fullName>
    </submittedName>
</protein>
<accession>A0AAV5LIP7</accession>
<evidence type="ECO:0000313" key="2">
    <source>
        <dbReference type="Proteomes" id="UP001054252"/>
    </source>
</evidence>
<keyword evidence="2" id="KW-1185">Reference proteome</keyword>
<dbReference type="Proteomes" id="UP001054252">
    <property type="component" value="Unassembled WGS sequence"/>
</dbReference>
<dbReference type="EMBL" id="BPVZ01000121">
    <property type="protein sequence ID" value="GKV37295.1"/>
    <property type="molecule type" value="Genomic_DNA"/>
</dbReference>
<reference evidence="1 2" key="1">
    <citation type="journal article" date="2021" name="Commun. Biol.">
        <title>The genome of Shorea leprosula (Dipterocarpaceae) highlights the ecological relevance of drought in aseasonal tropical rainforests.</title>
        <authorList>
            <person name="Ng K.K.S."/>
            <person name="Kobayashi M.J."/>
            <person name="Fawcett J.A."/>
            <person name="Hatakeyama M."/>
            <person name="Paape T."/>
            <person name="Ng C.H."/>
            <person name="Ang C.C."/>
            <person name="Tnah L.H."/>
            <person name="Lee C.T."/>
            <person name="Nishiyama T."/>
            <person name="Sese J."/>
            <person name="O'Brien M.J."/>
            <person name="Copetti D."/>
            <person name="Mohd Noor M.I."/>
            <person name="Ong R.C."/>
            <person name="Putra M."/>
            <person name="Sireger I.Z."/>
            <person name="Indrioko S."/>
            <person name="Kosugi Y."/>
            <person name="Izuno A."/>
            <person name="Isagi Y."/>
            <person name="Lee S.L."/>
            <person name="Shimizu K.K."/>
        </authorList>
    </citation>
    <scope>NUCLEOTIDE SEQUENCE [LARGE SCALE GENOMIC DNA]</scope>
    <source>
        <strain evidence="1">214</strain>
    </source>
</reference>
<comment type="caution">
    <text evidence="1">The sequence shown here is derived from an EMBL/GenBank/DDBJ whole genome shotgun (WGS) entry which is preliminary data.</text>
</comment>
<dbReference type="AlphaFoldDB" id="A0AAV5LIP7"/>
<name>A0AAV5LIP7_9ROSI</name>